<reference evidence="1" key="1">
    <citation type="submission" date="2022-10" db="EMBL/GenBank/DDBJ databases">
        <title>Complete Genome of Trichothecium roseum strain YXFP-22015, a Plant Pathogen Isolated from Citrus.</title>
        <authorList>
            <person name="Wang Y."/>
            <person name="Zhu L."/>
        </authorList>
    </citation>
    <scope>NUCLEOTIDE SEQUENCE</scope>
    <source>
        <strain evidence="1">YXFP-22015</strain>
    </source>
</reference>
<gene>
    <name evidence="1" type="ORF">N3K66_003994</name>
</gene>
<dbReference type="EMBL" id="CM047942">
    <property type="protein sequence ID" value="KAI9902177.1"/>
    <property type="molecule type" value="Genomic_DNA"/>
</dbReference>
<proteinExistence type="predicted"/>
<accession>A0ACC0V8T8</accession>
<name>A0ACC0V8T8_9HYPO</name>
<keyword evidence="2" id="KW-1185">Reference proteome</keyword>
<dbReference type="Proteomes" id="UP001163324">
    <property type="component" value="Chromosome 3"/>
</dbReference>
<organism evidence="1 2">
    <name type="scientific">Trichothecium roseum</name>
    <dbReference type="NCBI Taxonomy" id="47278"/>
    <lineage>
        <taxon>Eukaryota</taxon>
        <taxon>Fungi</taxon>
        <taxon>Dikarya</taxon>
        <taxon>Ascomycota</taxon>
        <taxon>Pezizomycotina</taxon>
        <taxon>Sordariomycetes</taxon>
        <taxon>Hypocreomycetidae</taxon>
        <taxon>Hypocreales</taxon>
        <taxon>Hypocreales incertae sedis</taxon>
        <taxon>Trichothecium</taxon>
    </lineage>
</organism>
<protein>
    <submittedName>
        <fullName evidence="1">Uncharacterized protein</fullName>
    </submittedName>
</protein>
<sequence length="487" mass="53294">MGYSSLAVALIGLSTTISAIDPIEVVGSKFFNKDGTQFFLKGVSYQLLPDDPLIDTEQCKRDVELMKDLGANAIRVYHVDESADHDGCMKTFADAGIYALIDMDTFDTYITPGQRRWSQRQYERFCKVMDAFASYDNTLAFFVGNENVYQKEESFGAPFLKAAARDLKAYRKEKGYRNIPVGYSAADIKELRPMLQDYLTCGGNSSEIIDFFGINSYSWCDPSTYEHSTYNQLEEFAKDFPVPIFFTETGCIIPGPRVWEDQDAIFGEEMVNDWSGAIIYEWIQEQNNYGLISYGDPVNDPTQDDGTVYDDWIRKGTPTPRQPDFGNLKTKWASIKPTGVKKADYSPDHVSTRPCPSSTQGGWWEVDGNVVLPKIDEEIEGGFEKSVVDGKATDTTTGIGTDATTHATTHATADATTDAATSSPTAIITDDSKATGSVTASEDPSSSLSAEPTETDDGAQSVAPNLSASTLAILLSCAIAVSLVKGL</sequence>
<comment type="caution">
    <text evidence="1">The sequence shown here is derived from an EMBL/GenBank/DDBJ whole genome shotgun (WGS) entry which is preliminary data.</text>
</comment>
<evidence type="ECO:0000313" key="2">
    <source>
        <dbReference type="Proteomes" id="UP001163324"/>
    </source>
</evidence>
<evidence type="ECO:0000313" key="1">
    <source>
        <dbReference type="EMBL" id="KAI9902177.1"/>
    </source>
</evidence>